<comment type="caution">
    <text evidence="9">The sequence shown here is derived from an EMBL/GenBank/DDBJ whole genome shotgun (WGS) entry which is preliminary data.</text>
</comment>
<evidence type="ECO:0000256" key="2">
    <source>
        <dbReference type="ARBA" id="ARBA00023268"/>
    </source>
</evidence>
<dbReference type="InterPro" id="IPR002579">
    <property type="entry name" value="Met_Sox_Rdtase_MsrB_dom"/>
</dbReference>
<evidence type="ECO:0000259" key="8">
    <source>
        <dbReference type="PROSITE" id="PS51790"/>
    </source>
</evidence>
<dbReference type="HAMAP" id="MF_01401">
    <property type="entry name" value="MsrA"/>
    <property type="match status" value="1"/>
</dbReference>
<evidence type="ECO:0000256" key="4">
    <source>
        <dbReference type="ARBA" id="ARBA00048488"/>
    </source>
</evidence>
<evidence type="ECO:0000313" key="9">
    <source>
        <dbReference type="EMBL" id="KAE8127464.1"/>
    </source>
</evidence>
<name>A0A5N6S248_9BIFI</name>
<evidence type="ECO:0000256" key="3">
    <source>
        <dbReference type="ARBA" id="ARBA00047806"/>
    </source>
</evidence>
<evidence type="ECO:0000313" key="10">
    <source>
        <dbReference type="Proteomes" id="UP000325415"/>
    </source>
</evidence>
<dbReference type="Gene3D" id="2.170.150.20">
    <property type="entry name" value="Peptide methionine sulfoxide reductase"/>
    <property type="match status" value="1"/>
</dbReference>
<proteinExistence type="inferred from homology"/>
<evidence type="ECO:0000256" key="7">
    <source>
        <dbReference type="SAM" id="MobiDB-lite"/>
    </source>
</evidence>
<dbReference type="SUPFAM" id="SSF55068">
    <property type="entry name" value="Peptide methionine sulfoxide reductase"/>
    <property type="match status" value="1"/>
</dbReference>
<dbReference type="InterPro" id="IPR050162">
    <property type="entry name" value="MsrA_MetSO_reductase"/>
</dbReference>
<dbReference type="GO" id="GO:0034599">
    <property type="term" value="P:cellular response to oxidative stress"/>
    <property type="evidence" value="ECO:0007669"/>
    <property type="project" value="TreeGrafter"/>
</dbReference>
<feature type="active site" evidence="6">
    <location>
        <position position="43"/>
    </location>
</feature>
<dbReference type="NCBIfam" id="TIGR00357">
    <property type="entry name" value="peptide-methionine (R)-S-oxide reductase MsrB"/>
    <property type="match status" value="1"/>
</dbReference>
<feature type="region of interest" description="Disordered" evidence="7">
    <location>
        <begin position="1"/>
        <end position="33"/>
    </location>
</feature>
<protein>
    <recommendedName>
        <fullName evidence="6">Peptide methionine sulfoxide reductase MsrA</fullName>
        <shortName evidence="6">Protein-methionine-S-oxide reductase</shortName>
        <ecNumber evidence="6">1.8.4.11</ecNumber>
    </recommendedName>
    <alternativeName>
        <fullName evidence="6">Peptide-methionine (S)-S-oxide reductase</fullName>
        <shortName evidence="6">Peptide Met(O) reductase</shortName>
    </alternativeName>
</protein>
<organism evidence="9 10">
    <name type="scientific">Bifidobacterium tibiigranuli</name>
    <dbReference type="NCBI Taxonomy" id="2172043"/>
    <lineage>
        <taxon>Bacteria</taxon>
        <taxon>Bacillati</taxon>
        <taxon>Actinomycetota</taxon>
        <taxon>Actinomycetes</taxon>
        <taxon>Bifidobacteriales</taxon>
        <taxon>Bifidobacteriaceae</taxon>
        <taxon>Bifidobacterium</taxon>
    </lineage>
</organism>
<comment type="catalytic activity">
    <reaction evidence="4">
        <text>L-methionyl-[protein] + [thioredoxin]-disulfide + H2O = L-methionyl-(R)-S-oxide-[protein] + [thioredoxin]-dithiol</text>
        <dbReference type="Rhea" id="RHEA:24164"/>
        <dbReference type="Rhea" id="RHEA-COMP:10698"/>
        <dbReference type="Rhea" id="RHEA-COMP:10700"/>
        <dbReference type="Rhea" id="RHEA-COMP:12313"/>
        <dbReference type="Rhea" id="RHEA-COMP:12314"/>
        <dbReference type="ChEBI" id="CHEBI:15377"/>
        <dbReference type="ChEBI" id="CHEBI:16044"/>
        <dbReference type="ChEBI" id="CHEBI:29950"/>
        <dbReference type="ChEBI" id="CHEBI:45764"/>
        <dbReference type="ChEBI" id="CHEBI:50058"/>
        <dbReference type="EC" id="1.8.4.12"/>
    </reaction>
</comment>
<feature type="compositionally biased region" description="Polar residues" evidence="7">
    <location>
        <begin position="21"/>
        <end position="33"/>
    </location>
</feature>
<dbReference type="EMBL" id="QDAG01000008">
    <property type="protein sequence ID" value="KAE8127464.1"/>
    <property type="molecule type" value="Genomic_DNA"/>
</dbReference>
<comment type="catalytic activity">
    <reaction evidence="5 6">
        <text>[thioredoxin]-disulfide + L-methionine + H2O = L-methionine (S)-S-oxide + [thioredoxin]-dithiol</text>
        <dbReference type="Rhea" id="RHEA:19993"/>
        <dbReference type="Rhea" id="RHEA-COMP:10698"/>
        <dbReference type="Rhea" id="RHEA-COMP:10700"/>
        <dbReference type="ChEBI" id="CHEBI:15377"/>
        <dbReference type="ChEBI" id="CHEBI:29950"/>
        <dbReference type="ChEBI" id="CHEBI:50058"/>
        <dbReference type="ChEBI" id="CHEBI:57844"/>
        <dbReference type="ChEBI" id="CHEBI:58772"/>
        <dbReference type="EC" id="1.8.4.11"/>
    </reaction>
</comment>
<keyword evidence="1 6" id="KW-0560">Oxidoreductase</keyword>
<dbReference type="Pfam" id="PF01641">
    <property type="entry name" value="SelR"/>
    <property type="match status" value="1"/>
</dbReference>
<sequence length="342" mass="38426">MTTDSRETSSTTTERPGDASQAISISNPQHEPQTQDAYFAGGCFWGIERYFQGVDGVSTTQVGYAQSKVPSPSYEQVCSGETDAAESVRVTFDPARVTLRTLALLLLDVIDPYSVNQQGNDTGRQYRSGMFFTSPDQQAVYDTALQQLAARNPRTPAVAVEELRNFYNAEDYHQDYLDKNPGGYCHIPLDKIFNVGRRQRYIERVWELSPEEYAVTQEAATERPFDNAYDQTFEPGIYVDIVSGKPLFLSNDKYDSGCGWPAFSKPIDDSALTNHRDTTLPGRPRVEVRTADSQIHLGHVFDDGPQDRGGLRYCMNSASLRFVPREQMETEGYSEYLPLLDK</sequence>
<keyword evidence="2" id="KW-0511">Multifunctional enzyme</keyword>
<dbReference type="Pfam" id="PF01625">
    <property type="entry name" value="PMSR"/>
    <property type="match status" value="1"/>
</dbReference>
<dbReference type="FunFam" id="2.170.150.20:FF:000003">
    <property type="entry name" value="Peptide methionine sulfoxide reductase MsrB"/>
    <property type="match status" value="1"/>
</dbReference>
<evidence type="ECO:0000256" key="6">
    <source>
        <dbReference type="HAMAP-Rule" id="MF_01401"/>
    </source>
</evidence>
<dbReference type="PROSITE" id="PS51790">
    <property type="entry name" value="MSRB"/>
    <property type="match status" value="1"/>
</dbReference>
<dbReference type="AlphaFoldDB" id="A0A5N6S248"/>
<dbReference type="SUPFAM" id="SSF51316">
    <property type="entry name" value="Mss4-like"/>
    <property type="match status" value="1"/>
</dbReference>
<dbReference type="Gene3D" id="3.30.1060.10">
    <property type="entry name" value="Peptide methionine sulphoxide reductase MsrA"/>
    <property type="match status" value="1"/>
</dbReference>
<dbReference type="GO" id="GO:0008113">
    <property type="term" value="F:peptide-methionine (S)-S-oxide reductase activity"/>
    <property type="evidence" value="ECO:0007669"/>
    <property type="project" value="UniProtKB-UniRule"/>
</dbReference>
<evidence type="ECO:0000256" key="1">
    <source>
        <dbReference type="ARBA" id="ARBA00023002"/>
    </source>
</evidence>
<gene>
    <name evidence="6 9" type="primary">msrA</name>
    <name evidence="9" type="ORF">DDE84_08230</name>
</gene>
<dbReference type="InterPro" id="IPR011057">
    <property type="entry name" value="Mss4-like_sf"/>
</dbReference>
<keyword evidence="10" id="KW-1185">Reference proteome</keyword>
<reference evidence="9 10" key="1">
    <citation type="submission" date="2018-04" db="EMBL/GenBank/DDBJ databases">
        <authorList>
            <person name="Eckel V.P."/>
            <person name="Vogel R.F."/>
        </authorList>
    </citation>
    <scope>NUCLEOTIDE SEQUENCE [LARGE SCALE GENOMIC DNA]</scope>
    <source>
        <strain evidence="10">TMW 2.1764</strain>
    </source>
</reference>
<dbReference type="GO" id="GO:0033743">
    <property type="term" value="F:peptide-methionine (R)-S-oxide reductase activity"/>
    <property type="evidence" value="ECO:0007669"/>
    <property type="project" value="UniProtKB-EC"/>
</dbReference>
<comment type="function">
    <text evidence="6">Has an important function as a repair enzyme for proteins that have been inactivated by oxidation. Catalyzes the reversible oxidation-reduction of methionine sulfoxide in proteins to methionine.</text>
</comment>
<comment type="similarity">
    <text evidence="6">Belongs to the MsrA Met sulfoxide reductase family.</text>
</comment>
<dbReference type="NCBIfam" id="TIGR00401">
    <property type="entry name" value="msrA"/>
    <property type="match status" value="1"/>
</dbReference>
<evidence type="ECO:0000256" key="5">
    <source>
        <dbReference type="ARBA" id="ARBA00048782"/>
    </source>
</evidence>
<feature type="domain" description="MsrB" evidence="8">
    <location>
        <begin position="201"/>
        <end position="325"/>
    </location>
</feature>
<dbReference type="EC" id="1.8.4.11" evidence="6"/>
<dbReference type="GO" id="GO:0005737">
    <property type="term" value="C:cytoplasm"/>
    <property type="evidence" value="ECO:0007669"/>
    <property type="project" value="TreeGrafter"/>
</dbReference>
<dbReference type="PANTHER" id="PTHR42799:SF2">
    <property type="entry name" value="MITOCHONDRIAL PEPTIDE METHIONINE SULFOXIDE REDUCTASE"/>
    <property type="match status" value="1"/>
</dbReference>
<dbReference type="InterPro" id="IPR002569">
    <property type="entry name" value="Met_Sox_Rdtase_MsrA_dom"/>
</dbReference>
<dbReference type="OrthoDB" id="9785497at2"/>
<dbReference type="Proteomes" id="UP000325415">
    <property type="component" value="Unassembled WGS sequence"/>
</dbReference>
<dbReference type="GO" id="GO:0033744">
    <property type="term" value="F:L-methionine:thioredoxin-disulfide S-oxidoreductase activity"/>
    <property type="evidence" value="ECO:0007669"/>
    <property type="project" value="RHEA"/>
</dbReference>
<dbReference type="InterPro" id="IPR036509">
    <property type="entry name" value="Met_Sox_Rdtase_MsrA_sf"/>
</dbReference>
<accession>A0A5N6S248</accession>
<dbReference type="PANTHER" id="PTHR42799">
    <property type="entry name" value="MITOCHONDRIAL PEPTIDE METHIONINE SULFOXIDE REDUCTASE"/>
    <property type="match status" value="1"/>
</dbReference>
<comment type="catalytic activity">
    <reaction evidence="3 6">
        <text>L-methionyl-[protein] + [thioredoxin]-disulfide + H2O = L-methionyl-(S)-S-oxide-[protein] + [thioredoxin]-dithiol</text>
        <dbReference type="Rhea" id="RHEA:14217"/>
        <dbReference type="Rhea" id="RHEA-COMP:10698"/>
        <dbReference type="Rhea" id="RHEA-COMP:10700"/>
        <dbReference type="Rhea" id="RHEA-COMP:12313"/>
        <dbReference type="Rhea" id="RHEA-COMP:12315"/>
        <dbReference type="ChEBI" id="CHEBI:15377"/>
        <dbReference type="ChEBI" id="CHEBI:16044"/>
        <dbReference type="ChEBI" id="CHEBI:29950"/>
        <dbReference type="ChEBI" id="CHEBI:44120"/>
        <dbReference type="ChEBI" id="CHEBI:50058"/>
        <dbReference type="EC" id="1.8.4.11"/>
    </reaction>
</comment>